<feature type="compositionally biased region" description="Basic residues" evidence="1">
    <location>
        <begin position="91"/>
        <end position="105"/>
    </location>
</feature>
<feature type="compositionally biased region" description="Low complexity" evidence="1">
    <location>
        <begin position="57"/>
        <end position="90"/>
    </location>
</feature>
<dbReference type="PANTHER" id="PTHR31679:SF2">
    <property type="entry name" value="PEROXISOMAL MEMBRANE PROTEIN PEX30-RELATED"/>
    <property type="match status" value="1"/>
</dbReference>
<dbReference type="OrthoDB" id="5586090at2759"/>
<reference evidence="2" key="1">
    <citation type="submission" date="2022-10" db="EMBL/GenBank/DDBJ databases">
        <title>Tapping the CABI collections for fungal endophytes: first genome assemblies for Collariella, Neodidymelliopsis, Ascochyta clinopodiicola, Didymella pomorum, Didymosphaeria variabile, Neocosmospora piperis and Neocucurbitaria cava.</title>
        <authorList>
            <person name="Hill R."/>
        </authorList>
    </citation>
    <scope>NUCLEOTIDE SEQUENCE</scope>
    <source>
        <strain evidence="2">IMI 356814</strain>
    </source>
</reference>
<keyword evidence="3" id="KW-1185">Reference proteome</keyword>
<evidence type="ECO:0000313" key="3">
    <source>
        <dbReference type="Proteomes" id="UP001140560"/>
    </source>
</evidence>
<comment type="caution">
    <text evidence="2">The sequence shown here is derived from an EMBL/GenBank/DDBJ whole genome shotgun (WGS) entry which is preliminary data.</text>
</comment>
<feature type="compositionally biased region" description="Polar residues" evidence="1">
    <location>
        <begin position="108"/>
        <end position="123"/>
    </location>
</feature>
<name>A0A9W8YGK9_9PLEO</name>
<gene>
    <name evidence="2" type="ORF">N0V83_001728</name>
</gene>
<feature type="region of interest" description="Disordered" evidence="1">
    <location>
        <begin position="17"/>
        <end position="161"/>
    </location>
</feature>
<dbReference type="InterPro" id="IPR052646">
    <property type="entry name" value="Peroxisomal_PEX28-32"/>
</dbReference>
<dbReference type="PANTHER" id="PTHR31679">
    <property type="entry name" value="PEROXISOMAL MEMBRANE PROTEIN PEX30-RELATED"/>
    <property type="match status" value="1"/>
</dbReference>
<protein>
    <submittedName>
        <fullName evidence="2">Uncharacterized protein</fullName>
    </submittedName>
</protein>
<proteinExistence type="predicted"/>
<feature type="compositionally biased region" description="Basic and acidic residues" evidence="1">
    <location>
        <begin position="142"/>
        <end position="161"/>
    </location>
</feature>
<dbReference type="EMBL" id="JAPEUY010000002">
    <property type="protein sequence ID" value="KAJ4376444.1"/>
    <property type="molecule type" value="Genomic_DNA"/>
</dbReference>
<dbReference type="AlphaFoldDB" id="A0A9W8YGK9"/>
<accession>A0A9W8YGK9</accession>
<organism evidence="2 3">
    <name type="scientific">Neocucurbitaria cava</name>
    <dbReference type="NCBI Taxonomy" id="798079"/>
    <lineage>
        <taxon>Eukaryota</taxon>
        <taxon>Fungi</taxon>
        <taxon>Dikarya</taxon>
        <taxon>Ascomycota</taxon>
        <taxon>Pezizomycotina</taxon>
        <taxon>Dothideomycetes</taxon>
        <taxon>Pleosporomycetidae</taxon>
        <taxon>Pleosporales</taxon>
        <taxon>Pleosporineae</taxon>
        <taxon>Cucurbitariaceae</taxon>
        <taxon>Neocucurbitaria</taxon>
    </lineage>
</organism>
<dbReference type="Proteomes" id="UP001140560">
    <property type="component" value="Unassembled WGS sequence"/>
</dbReference>
<evidence type="ECO:0000256" key="1">
    <source>
        <dbReference type="SAM" id="MobiDB-lite"/>
    </source>
</evidence>
<dbReference type="GO" id="GO:0007031">
    <property type="term" value="P:peroxisome organization"/>
    <property type="evidence" value="ECO:0007669"/>
    <property type="project" value="TreeGrafter"/>
</dbReference>
<sequence length="161" mass="17681">MGQDGWGRYTRRRKWYRDAELVEATPSTDVTPVPTPKHNPIDDSASPLDDPNHLTKLSSNLSTTSTAASTTDPTMVDNSSALSDTDAASTKSKRSSWFKKKRRTKSTGAGSSVSNATIASSDVGTDISRRSDEDDVQSPLDRIARDDEWRLGDDIRQHLDI</sequence>
<dbReference type="GO" id="GO:0005778">
    <property type="term" value="C:peroxisomal membrane"/>
    <property type="evidence" value="ECO:0007669"/>
    <property type="project" value="TreeGrafter"/>
</dbReference>
<evidence type="ECO:0000313" key="2">
    <source>
        <dbReference type="EMBL" id="KAJ4376444.1"/>
    </source>
</evidence>